<dbReference type="STRING" id="888060.HMPREF9081_0069"/>
<dbReference type="Pfam" id="PF07977">
    <property type="entry name" value="FabA"/>
    <property type="match status" value="1"/>
</dbReference>
<sequence>MMELSLDYNGVKEYSCVEYPLLMIDYAECVIPGRSAVAVKNLTNNEWFFQCHFPGNPVMPGTLEMEAIFQTAALAVHTLPGNKEKTSYLVRANNLMYLGFAHPGDTLRIKAELKRWKHGVGSGHGEITVKDKIVCKIDFTLAILEDMEDMK</sequence>
<keyword evidence="2" id="KW-1185">Reference proteome</keyword>
<dbReference type="CDD" id="cd01288">
    <property type="entry name" value="FabZ"/>
    <property type="match status" value="1"/>
</dbReference>
<dbReference type="GO" id="GO:0016829">
    <property type="term" value="F:lyase activity"/>
    <property type="evidence" value="ECO:0007669"/>
    <property type="project" value="UniProtKB-KW"/>
</dbReference>
<dbReference type="AlphaFoldDB" id="F5RII4"/>
<evidence type="ECO:0000313" key="2">
    <source>
        <dbReference type="Proteomes" id="UP000004067"/>
    </source>
</evidence>
<name>F5RII4_9FIRM</name>
<dbReference type="Proteomes" id="UP000004067">
    <property type="component" value="Unassembled WGS sequence"/>
</dbReference>
<comment type="caution">
    <text evidence="1">The sequence shown here is derived from an EMBL/GenBank/DDBJ whole genome shotgun (WGS) entry which is preliminary data.</text>
</comment>
<dbReference type="InterPro" id="IPR013114">
    <property type="entry name" value="FabA_FabZ"/>
</dbReference>
<evidence type="ECO:0000313" key="1">
    <source>
        <dbReference type="EMBL" id="EGK62593.1"/>
    </source>
</evidence>
<dbReference type="RefSeq" id="WP_006304879.1">
    <property type="nucleotide sequence ID" value="NZ_GL892076.1"/>
</dbReference>
<proteinExistence type="predicted"/>
<dbReference type="HOGENOM" id="CLU_078912_1_1_9"/>
<dbReference type="PANTHER" id="PTHR30272">
    <property type="entry name" value="3-HYDROXYACYL-[ACYL-CARRIER-PROTEIN] DEHYDRATASE"/>
    <property type="match status" value="1"/>
</dbReference>
<dbReference type="SUPFAM" id="SSF54637">
    <property type="entry name" value="Thioesterase/thiol ester dehydrase-isomerase"/>
    <property type="match status" value="1"/>
</dbReference>
<gene>
    <name evidence="1" type="primary">fabZ</name>
    <name evidence="1" type="ORF">HMPREF9081_0069</name>
</gene>
<dbReference type="InterPro" id="IPR029069">
    <property type="entry name" value="HotDog_dom_sf"/>
</dbReference>
<reference evidence="1 2" key="1">
    <citation type="submission" date="2011-04" db="EMBL/GenBank/DDBJ databases">
        <authorList>
            <person name="Muzny D."/>
            <person name="Qin X."/>
            <person name="Deng J."/>
            <person name="Jiang H."/>
            <person name="Liu Y."/>
            <person name="Qu J."/>
            <person name="Song X.-Z."/>
            <person name="Zhang L."/>
            <person name="Thornton R."/>
            <person name="Coyle M."/>
            <person name="Francisco L."/>
            <person name="Jackson L."/>
            <person name="Javaid M."/>
            <person name="Korchina V."/>
            <person name="Kovar C."/>
            <person name="Mata R."/>
            <person name="Mathew T."/>
            <person name="Ngo R."/>
            <person name="Nguyen L."/>
            <person name="Nguyen N."/>
            <person name="Okwuonu G."/>
            <person name="Ongeri F."/>
            <person name="Pham C."/>
            <person name="Simmons D."/>
            <person name="Wilczek-Boney K."/>
            <person name="Hale W."/>
            <person name="Jakkamsetti A."/>
            <person name="Pham P."/>
            <person name="Ruth R."/>
            <person name="San Lucas F."/>
            <person name="Warren J."/>
            <person name="Zhang J."/>
            <person name="Zhao Z."/>
            <person name="Zhou C."/>
            <person name="Zhu D."/>
            <person name="Lee S."/>
            <person name="Bess C."/>
            <person name="Blankenburg K."/>
            <person name="Forbes L."/>
            <person name="Fu Q."/>
            <person name="Gubbala S."/>
            <person name="Hirani K."/>
            <person name="Jayaseelan J.C."/>
            <person name="Lara F."/>
            <person name="Munidasa M."/>
            <person name="Palculict T."/>
            <person name="Patil S."/>
            <person name="Pu L.-L."/>
            <person name="Saada N."/>
            <person name="Tang L."/>
            <person name="Weissenberger G."/>
            <person name="Zhu Y."/>
            <person name="Hemphill L."/>
            <person name="Shang Y."/>
            <person name="Youmans B."/>
            <person name="Ayvaz T."/>
            <person name="Ross M."/>
            <person name="Santibanez J."/>
            <person name="Aqrawi P."/>
            <person name="Gross S."/>
            <person name="Joshi V."/>
            <person name="Fowler G."/>
            <person name="Nazareth L."/>
            <person name="Reid J."/>
            <person name="Worley K."/>
            <person name="Petrosino J."/>
            <person name="Highlander S."/>
            <person name="Gibbs R."/>
        </authorList>
    </citation>
    <scope>NUCLEOTIDE SEQUENCE [LARGE SCALE GENOMIC DNA]</scope>
    <source>
        <strain evidence="1 2">DSM 2778</strain>
    </source>
</reference>
<keyword evidence="1" id="KW-0456">Lyase</keyword>
<accession>F5RII4</accession>
<dbReference type="PANTHER" id="PTHR30272:SF3">
    <property type="entry name" value="(3R)-HYDROXYMYRISTOYL-[ACYL CARRIER PROTEIN] DEHYDRATASE"/>
    <property type="match status" value="1"/>
</dbReference>
<dbReference type="Gene3D" id="3.10.129.10">
    <property type="entry name" value="Hotdog Thioesterase"/>
    <property type="match status" value="1"/>
</dbReference>
<dbReference type="EMBL" id="AFHQ01000003">
    <property type="protein sequence ID" value="EGK62593.1"/>
    <property type="molecule type" value="Genomic_DNA"/>
</dbReference>
<protein>
    <submittedName>
        <fullName evidence="1">(3R)-hydroxymyristoyl-[acyl-carrier-protein] dehydratase</fullName>
        <ecNumber evidence="1">4.2.1.-</ecNumber>
    </submittedName>
</protein>
<organism evidence="1 2">
    <name type="scientific">Centipeda periodontii DSM 2778</name>
    <dbReference type="NCBI Taxonomy" id="888060"/>
    <lineage>
        <taxon>Bacteria</taxon>
        <taxon>Bacillati</taxon>
        <taxon>Bacillota</taxon>
        <taxon>Negativicutes</taxon>
        <taxon>Selenomonadales</taxon>
        <taxon>Selenomonadaceae</taxon>
        <taxon>Centipeda</taxon>
    </lineage>
</organism>
<dbReference type="EC" id="4.2.1.-" evidence="1"/>
<dbReference type="eggNOG" id="COG0764">
    <property type="taxonomic scope" value="Bacteria"/>
</dbReference>